<name>A0A2K5XUL5_MANLE</name>
<reference evidence="1" key="1">
    <citation type="submission" date="2025-08" db="UniProtKB">
        <authorList>
            <consortium name="Ensembl"/>
        </authorList>
    </citation>
    <scope>IDENTIFICATION</scope>
</reference>
<organism evidence="1 2">
    <name type="scientific">Mandrillus leucophaeus</name>
    <name type="common">Drill</name>
    <name type="synonym">Papio leucophaeus</name>
    <dbReference type="NCBI Taxonomy" id="9568"/>
    <lineage>
        <taxon>Eukaryota</taxon>
        <taxon>Metazoa</taxon>
        <taxon>Chordata</taxon>
        <taxon>Craniata</taxon>
        <taxon>Vertebrata</taxon>
        <taxon>Euteleostomi</taxon>
        <taxon>Mammalia</taxon>
        <taxon>Eutheria</taxon>
        <taxon>Euarchontoglires</taxon>
        <taxon>Primates</taxon>
        <taxon>Haplorrhini</taxon>
        <taxon>Catarrhini</taxon>
        <taxon>Cercopithecidae</taxon>
        <taxon>Cercopithecinae</taxon>
        <taxon>Mandrillus</taxon>
    </lineage>
</organism>
<reference evidence="1" key="2">
    <citation type="submission" date="2025-09" db="UniProtKB">
        <authorList>
            <consortium name="Ensembl"/>
        </authorList>
    </citation>
    <scope>IDENTIFICATION</scope>
</reference>
<dbReference type="Ensembl" id="ENSMLET00000030281.1">
    <property type="protein sequence ID" value="ENSMLEP00000007008.1"/>
    <property type="gene ID" value="ENSMLEG00000027457.1"/>
</dbReference>
<protein>
    <submittedName>
        <fullName evidence="1">Uncharacterized protein</fullName>
    </submittedName>
</protein>
<dbReference type="AlphaFoldDB" id="A0A2K5XUL5"/>
<keyword evidence="2" id="KW-1185">Reference proteome</keyword>
<dbReference type="Proteomes" id="UP000233140">
    <property type="component" value="Unassembled WGS sequence"/>
</dbReference>
<dbReference type="OMA" id="CEQGGCY"/>
<evidence type="ECO:0000313" key="1">
    <source>
        <dbReference type="Ensembl" id="ENSMLEP00000007008.1"/>
    </source>
</evidence>
<proteinExistence type="predicted"/>
<accession>A0A2K5XUL5</accession>
<dbReference type="GeneTree" id="ENSGT00910000147778"/>
<sequence>MWVIGDLHLGCKVLSITHKTWHTSSNCLHFSLKPYYQNACEQGGCYYQHNLKWVLICKTEYIAWKEQAL</sequence>
<evidence type="ECO:0000313" key="2">
    <source>
        <dbReference type="Proteomes" id="UP000233140"/>
    </source>
</evidence>